<dbReference type="OrthoDB" id="9797653at2"/>
<evidence type="ECO:0000313" key="3">
    <source>
        <dbReference type="Proteomes" id="UP000198891"/>
    </source>
</evidence>
<dbReference type="STRING" id="381665.SAMN05216554_4182"/>
<evidence type="ECO:0000313" key="2">
    <source>
        <dbReference type="EMBL" id="SDZ49038.1"/>
    </source>
</evidence>
<dbReference type="InterPro" id="IPR023606">
    <property type="entry name" value="CoA-Trfase_III_dom_1_sf"/>
</dbReference>
<dbReference type="Pfam" id="PF02515">
    <property type="entry name" value="CoA_transf_3"/>
    <property type="match status" value="2"/>
</dbReference>
<dbReference type="Gene3D" id="3.30.1540.10">
    <property type="entry name" value="formyl-coa transferase, domain 3"/>
    <property type="match status" value="2"/>
</dbReference>
<name>A0A1H3TGM5_9MICO</name>
<dbReference type="InterPro" id="IPR044855">
    <property type="entry name" value="CoA-Trfase_III_dom3_sf"/>
</dbReference>
<accession>A0A1H3TGM5</accession>
<gene>
    <name evidence="2" type="ORF">SAMN05216554_4182</name>
</gene>
<dbReference type="RefSeq" id="WP_092557478.1">
    <property type="nucleotide sequence ID" value="NZ_FNPZ01000005.1"/>
</dbReference>
<dbReference type="EMBL" id="FNPZ01000005">
    <property type="protein sequence ID" value="SDZ49038.1"/>
    <property type="molecule type" value="Genomic_DNA"/>
</dbReference>
<dbReference type="GO" id="GO:0008410">
    <property type="term" value="F:CoA-transferase activity"/>
    <property type="evidence" value="ECO:0007669"/>
    <property type="project" value="TreeGrafter"/>
</dbReference>
<sequence length="816" mass="86311">MVKSMEVAAVGDRTAGLPLDGIRVLDATDRLGAYGGRLLADFGADVVKIEPIAGATLRTQPPFLGDAGEDSLAFGYFEANKTGIRLDLAASSSRETLKRLAENCDVILVTPSTENPVVGFDPVETLLDWAPPGAIVVAITPLGSTGPLRGWRATHLVSCAMAGLLGQQGPPIGPPQVIPGEQMYARVGIDVATTIFVALRERERSRRAGLPARRIAAELSAHQILGSTNFDLLTYAHSSHIPERFTGEVNEYGGVWDCADGEVILITTTARQWNALLGLLGRPAGLAAPEFAEASVRRARCDELTRIVRPLLGAMTCAEVVSRAQEAGVPSSIVSSMADYTSDDPPSSRGFFVDIDVAGRLVRAPGAPFRSSAKLLDLYRSAAPALPGASPAAVAERWRETSPRAAAPTHPVAPFSGMRVLSFGAALAGAQAAAVLADLGADVVKIENPNQPDALRFVAPPAGTPVVREPSGVPTSPNFGSFNRSVRSLALDMTNPEAIALFLNLVREADVLIDSFSPRVLQGWGVGHERLAEVNPQLIHVSISGYGHTGSSKAHHVAYGGTVCSFVGLTRAWGYANLVHFDYVAQGHAVLGAVAALAARDRSGEGIFIDLAMIDAAGSIMGPMVLDWTANGREPVRSGNRVAGSVWSDVLPCGGSGWIAIEAETDADWWALTGAVGWATDTRVVERDADGEPAGFRAALQAWLDDRSPFQAARLLQGAGVPAAPVQNVEDVFRDPQLRSRGEIVEVDHPDLGVCGMIAPVHRLVGDPPRRPRGAPRLGSDGDSVLEQWLRLGHSERDGLRASGAFWMPDQQYKGD</sequence>
<dbReference type="AlphaFoldDB" id="A0A1H3TGM5"/>
<evidence type="ECO:0000256" key="1">
    <source>
        <dbReference type="ARBA" id="ARBA00022679"/>
    </source>
</evidence>
<dbReference type="InterPro" id="IPR003673">
    <property type="entry name" value="CoA-Trfase_fam_III"/>
</dbReference>
<organism evidence="2 3">
    <name type="scientific">Herbiconiux ginsengi</name>
    <dbReference type="NCBI Taxonomy" id="381665"/>
    <lineage>
        <taxon>Bacteria</taxon>
        <taxon>Bacillati</taxon>
        <taxon>Actinomycetota</taxon>
        <taxon>Actinomycetes</taxon>
        <taxon>Micrococcales</taxon>
        <taxon>Microbacteriaceae</taxon>
        <taxon>Herbiconiux</taxon>
    </lineage>
</organism>
<dbReference type="PANTHER" id="PTHR48207">
    <property type="entry name" value="SUCCINATE--HYDROXYMETHYLGLUTARATE COA-TRANSFERASE"/>
    <property type="match status" value="1"/>
</dbReference>
<reference evidence="2 3" key="1">
    <citation type="submission" date="2016-10" db="EMBL/GenBank/DDBJ databases">
        <authorList>
            <person name="de Groot N.N."/>
        </authorList>
    </citation>
    <scope>NUCLEOTIDE SEQUENCE [LARGE SCALE GENOMIC DNA]</scope>
    <source>
        <strain evidence="2 3">CGMCC 4.3491</strain>
    </source>
</reference>
<dbReference type="Gene3D" id="3.40.50.10540">
    <property type="entry name" value="Crotonobetainyl-coa:carnitine coa-transferase, domain 1"/>
    <property type="match status" value="2"/>
</dbReference>
<keyword evidence="3" id="KW-1185">Reference proteome</keyword>
<protein>
    <submittedName>
        <fullName evidence="2">Crotonobetainyl-CoA:carnitine CoA-transferase CaiB</fullName>
    </submittedName>
</protein>
<dbReference type="Proteomes" id="UP000198891">
    <property type="component" value="Unassembled WGS sequence"/>
</dbReference>
<proteinExistence type="predicted"/>
<dbReference type="InterPro" id="IPR050483">
    <property type="entry name" value="CoA-transferase_III_domain"/>
</dbReference>
<dbReference type="PANTHER" id="PTHR48207:SF3">
    <property type="entry name" value="SUCCINATE--HYDROXYMETHYLGLUTARATE COA-TRANSFERASE"/>
    <property type="match status" value="1"/>
</dbReference>
<keyword evidence="1 2" id="KW-0808">Transferase</keyword>
<dbReference type="SUPFAM" id="SSF89796">
    <property type="entry name" value="CoA-transferase family III (CaiB/BaiF)"/>
    <property type="match status" value="2"/>
</dbReference>